<proteinExistence type="predicted"/>
<gene>
    <name evidence="2" type="ORF">I206_04350</name>
    <name evidence="3" type="ORF">I206_104074</name>
</gene>
<dbReference type="OrthoDB" id="1112980at2759"/>
<feature type="region of interest" description="Disordered" evidence="1">
    <location>
        <begin position="1"/>
        <end position="60"/>
    </location>
</feature>
<evidence type="ECO:0000256" key="1">
    <source>
        <dbReference type="SAM" id="MobiDB-lite"/>
    </source>
</evidence>
<dbReference type="KEGG" id="kpin:30172719"/>
<feature type="compositionally biased region" description="Acidic residues" evidence="1">
    <location>
        <begin position="134"/>
        <end position="149"/>
    </location>
</feature>
<sequence length="176" mass="19013">MASQSKPRERLDVESSEERQSRLSNLLSNISSPTTESPEKPLPQSQTIQLPSRPEAVPESDALARARAFLPLFKASNNELLEKAAKDPNSVNMEKINGNQAIAMDLGLGVFDAPKEPRSNLGPEVDSQPPTDIAVDDEDDEDDPEDSDDTSSLSSSEVDSTDEDTTNDTSPTVKSS</sequence>
<feature type="region of interest" description="Disordered" evidence="1">
    <location>
        <begin position="111"/>
        <end position="176"/>
    </location>
</feature>
<dbReference type="GO" id="GO:0000492">
    <property type="term" value="P:box C/D snoRNP assembly"/>
    <property type="evidence" value="ECO:0007669"/>
    <property type="project" value="InterPro"/>
</dbReference>
<reference evidence="2" key="3">
    <citation type="submission" date="2016-07" db="EMBL/GenBank/DDBJ databases">
        <title>Evolution of pathogenesis and genome organization in the Tremellales.</title>
        <authorList>
            <person name="Cuomo C."/>
            <person name="Litvintseva A."/>
            <person name="Heitman J."/>
            <person name="Chen Y."/>
            <person name="Sun S."/>
            <person name="Springer D."/>
            <person name="Dromer F."/>
            <person name="Young S."/>
            <person name="Zeng Q."/>
            <person name="Chapman S."/>
            <person name="Gujja S."/>
            <person name="Saif S."/>
            <person name="Birren B."/>
        </authorList>
    </citation>
    <scope>NUCLEOTIDE SEQUENCE</scope>
    <source>
        <strain evidence="2">CBS 10737</strain>
    </source>
</reference>
<dbReference type="Proteomes" id="UP000094020">
    <property type="component" value="Chromosome 5"/>
</dbReference>
<feature type="compositionally biased region" description="Basic and acidic residues" evidence="1">
    <location>
        <begin position="1"/>
        <end position="21"/>
    </location>
</feature>
<dbReference type="PANTHER" id="PTHR28674:SF1">
    <property type="entry name" value="NOP PROTEIN CHAPERONE 1"/>
    <property type="match status" value="1"/>
</dbReference>
<reference evidence="3" key="4">
    <citation type="submission" date="2024-02" db="EMBL/GenBank/DDBJ databases">
        <title>Comparative genomics of Cryptococcus and Kwoniella reveals pathogenesis evolution and contrasting modes of karyotype evolution via chromosome fusion or intercentromeric recombination.</title>
        <authorList>
            <person name="Coelho M.A."/>
            <person name="David-Palma M."/>
            <person name="Shea T."/>
            <person name="Bowers K."/>
            <person name="McGinley-Smith S."/>
            <person name="Mohammad A.W."/>
            <person name="Gnirke A."/>
            <person name="Yurkov A.M."/>
            <person name="Nowrousian M."/>
            <person name="Sun S."/>
            <person name="Cuomo C.A."/>
            <person name="Heitman J."/>
        </authorList>
    </citation>
    <scope>NUCLEOTIDE SEQUENCE</scope>
    <source>
        <strain evidence="3">CBS 10737</strain>
    </source>
</reference>
<dbReference type="InterPro" id="IPR027921">
    <property type="entry name" value="NOPCHAP1"/>
</dbReference>
<name>A0A1B9I2Q9_9TREE</name>
<dbReference type="GO" id="GO:0062064">
    <property type="term" value="F:box C/D methylation guide snoRNP complex binding"/>
    <property type="evidence" value="ECO:0007669"/>
    <property type="project" value="TreeGrafter"/>
</dbReference>
<accession>A0A1B9I2Q9</accession>
<evidence type="ECO:0000313" key="4">
    <source>
        <dbReference type="Proteomes" id="UP000094020"/>
    </source>
</evidence>
<dbReference type="RefSeq" id="XP_019011042.1">
    <property type="nucleotide sequence ID" value="XM_019156084.1"/>
</dbReference>
<dbReference type="AlphaFoldDB" id="A0A1B9I2Q9"/>
<dbReference type="GeneID" id="30172719"/>
<dbReference type="EMBL" id="CP144523">
    <property type="protein sequence ID" value="WWC70127.1"/>
    <property type="molecule type" value="Genomic_DNA"/>
</dbReference>
<dbReference type="EMBL" id="KI894011">
    <property type="protein sequence ID" value="OCF49823.1"/>
    <property type="molecule type" value="Genomic_DNA"/>
</dbReference>
<reference evidence="2" key="1">
    <citation type="submission" date="2013-07" db="EMBL/GenBank/DDBJ databases">
        <title>The Genome Sequence of Cryptococcus pinus CBS10737.</title>
        <authorList>
            <consortium name="The Broad Institute Genome Sequencing Platform"/>
            <person name="Cuomo C."/>
            <person name="Litvintseva A."/>
            <person name="Chen Y."/>
            <person name="Heitman J."/>
            <person name="Sun S."/>
            <person name="Springer D."/>
            <person name="Dromer F."/>
            <person name="Young S.K."/>
            <person name="Zeng Q."/>
            <person name="Gargeya S."/>
            <person name="Fitzgerald M."/>
            <person name="Abouelleil A."/>
            <person name="Alvarado L."/>
            <person name="Berlin A.M."/>
            <person name="Chapman S.B."/>
            <person name="Dewar J."/>
            <person name="Goldberg J."/>
            <person name="Griggs A."/>
            <person name="Gujja S."/>
            <person name="Hansen M."/>
            <person name="Howarth C."/>
            <person name="Imamovic A."/>
            <person name="Larimer J."/>
            <person name="McCowan C."/>
            <person name="Murphy C."/>
            <person name="Pearson M."/>
            <person name="Priest M."/>
            <person name="Roberts A."/>
            <person name="Saif S."/>
            <person name="Shea T."/>
            <person name="Sykes S."/>
            <person name="Wortman J."/>
            <person name="Nusbaum C."/>
            <person name="Birren B."/>
        </authorList>
    </citation>
    <scope>NUCLEOTIDE SEQUENCE [LARGE SCALE GENOMIC DNA]</scope>
    <source>
        <strain evidence="2">CBS 10737</strain>
    </source>
</reference>
<evidence type="ECO:0000313" key="2">
    <source>
        <dbReference type="EMBL" id="OCF49823.1"/>
    </source>
</evidence>
<protein>
    <submittedName>
        <fullName evidence="2">Uncharacterized protein</fullName>
    </submittedName>
</protein>
<organism evidence="2">
    <name type="scientific">Kwoniella pini CBS 10737</name>
    <dbReference type="NCBI Taxonomy" id="1296096"/>
    <lineage>
        <taxon>Eukaryota</taxon>
        <taxon>Fungi</taxon>
        <taxon>Dikarya</taxon>
        <taxon>Basidiomycota</taxon>
        <taxon>Agaricomycotina</taxon>
        <taxon>Tremellomycetes</taxon>
        <taxon>Tremellales</taxon>
        <taxon>Cryptococcaceae</taxon>
        <taxon>Kwoniella</taxon>
    </lineage>
</organism>
<dbReference type="STRING" id="1296096.A0A1B9I2Q9"/>
<dbReference type="PANTHER" id="PTHR28674">
    <property type="entry name" value="SIMILAR TO DNA SEGMENT, CHR 10, WAYNE STATE UNIVERSITY 102,-EXPRESSED"/>
    <property type="match status" value="1"/>
</dbReference>
<feature type="compositionally biased region" description="Low complexity" evidence="1">
    <location>
        <begin position="22"/>
        <end position="32"/>
    </location>
</feature>
<keyword evidence="4" id="KW-1185">Reference proteome</keyword>
<reference evidence="3" key="2">
    <citation type="submission" date="2013-07" db="EMBL/GenBank/DDBJ databases">
        <authorList>
            <consortium name="The Broad Institute Genome Sequencing Platform"/>
            <person name="Cuomo C."/>
            <person name="Litvintseva A."/>
            <person name="Chen Y."/>
            <person name="Heitman J."/>
            <person name="Sun S."/>
            <person name="Springer D."/>
            <person name="Dromer F."/>
            <person name="Young S.K."/>
            <person name="Zeng Q."/>
            <person name="Gargeya S."/>
            <person name="Fitzgerald M."/>
            <person name="Abouelleil A."/>
            <person name="Alvarado L."/>
            <person name="Berlin A.M."/>
            <person name="Chapman S.B."/>
            <person name="Dewar J."/>
            <person name="Goldberg J."/>
            <person name="Griggs A."/>
            <person name="Gujja S."/>
            <person name="Hansen M."/>
            <person name="Howarth C."/>
            <person name="Imamovic A."/>
            <person name="Larimer J."/>
            <person name="McCowan C."/>
            <person name="Murphy C."/>
            <person name="Pearson M."/>
            <person name="Priest M."/>
            <person name="Roberts A."/>
            <person name="Saif S."/>
            <person name="Shea T."/>
            <person name="Sykes S."/>
            <person name="Wortman J."/>
            <person name="Nusbaum C."/>
            <person name="Birren B."/>
        </authorList>
    </citation>
    <scope>NUCLEOTIDE SEQUENCE</scope>
    <source>
        <strain evidence="3">CBS 10737</strain>
    </source>
</reference>
<dbReference type="Pfam" id="PF15370">
    <property type="entry name" value="NOPCHAP1"/>
    <property type="match status" value="1"/>
</dbReference>
<evidence type="ECO:0000313" key="3">
    <source>
        <dbReference type="EMBL" id="WWC70127.1"/>
    </source>
</evidence>